<keyword evidence="6" id="KW-0692">RNA repair</keyword>
<evidence type="ECO:0000256" key="6">
    <source>
        <dbReference type="ARBA" id="ARBA00022800"/>
    </source>
</evidence>
<feature type="binding site" evidence="10">
    <location>
        <position position="68"/>
    </location>
    <ligand>
        <name>GMP</name>
        <dbReference type="ChEBI" id="CHEBI:58115"/>
    </ligand>
</feature>
<dbReference type="EC" id="6.5.1.8" evidence="2"/>
<dbReference type="GO" id="GO:0170057">
    <property type="term" value="F:RNA ligase (GTP) activity"/>
    <property type="evidence" value="ECO:0007669"/>
    <property type="project" value="UniProtKB-EC"/>
</dbReference>
<protein>
    <recommendedName>
        <fullName evidence="2">3'-phosphate/5'-hydroxy nucleic acid ligase</fullName>
        <ecNumber evidence="2">6.5.1.8</ecNumber>
    </recommendedName>
</protein>
<dbReference type="Gene3D" id="3.90.1860.10">
    <property type="entry name" value="tRNA-splicing ligase RtcB"/>
    <property type="match status" value="1"/>
</dbReference>
<dbReference type="EMBL" id="QKZK01000013">
    <property type="protein sequence ID" value="PZX16436.1"/>
    <property type="molecule type" value="Genomic_DNA"/>
</dbReference>
<evidence type="ECO:0000313" key="11">
    <source>
        <dbReference type="EMBL" id="PZX16436.1"/>
    </source>
</evidence>
<dbReference type="GO" id="GO:0046872">
    <property type="term" value="F:metal ion binding"/>
    <property type="evidence" value="ECO:0007669"/>
    <property type="project" value="UniProtKB-KW"/>
</dbReference>
<dbReference type="GO" id="GO:0005525">
    <property type="term" value="F:GTP binding"/>
    <property type="evidence" value="ECO:0007669"/>
    <property type="project" value="UniProtKB-KW"/>
</dbReference>
<dbReference type="InterPro" id="IPR036025">
    <property type="entry name" value="RtcB-like_sf"/>
</dbReference>
<evidence type="ECO:0000256" key="8">
    <source>
        <dbReference type="ARBA" id="ARBA00023211"/>
    </source>
</evidence>
<comment type="catalytic activity">
    <reaction evidence="9">
        <text>a 3'-end 3'-phospho-ribonucleotide-RNA + a 5'-end dephospho-ribonucleoside-RNA + GTP = a ribonucleotidyl-ribonucleotide-RNA + GMP + diphosphate</text>
        <dbReference type="Rhea" id="RHEA:68076"/>
        <dbReference type="Rhea" id="RHEA-COMP:10463"/>
        <dbReference type="Rhea" id="RHEA-COMP:13936"/>
        <dbReference type="Rhea" id="RHEA-COMP:17355"/>
        <dbReference type="ChEBI" id="CHEBI:33019"/>
        <dbReference type="ChEBI" id="CHEBI:37565"/>
        <dbReference type="ChEBI" id="CHEBI:58115"/>
        <dbReference type="ChEBI" id="CHEBI:83062"/>
        <dbReference type="ChEBI" id="CHEBI:138284"/>
        <dbReference type="ChEBI" id="CHEBI:173118"/>
        <dbReference type="EC" id="6.5.1.8"/>
    </reaction>
</comment>
<keyword evidence="4" id="KW-0479">Metal-binding</keyword>
<comment type="cofactor">
    <cofactor evidence="1">
        <name>Mn(2+)</name>
        <dbReference type="ChEBI" id="CHEBI:29035"/>
    </cofactor>
</comment>
<keyword evidence="7 10" id="KW-0342">GTP-binding</keyword>
<evidence type="ECO:0000256" key="2">
    <source>
        <dbReference type="ARBA" id="ARBA00012726"/>
    </source>
</evidence>
<organism evidence="11 12">
    <name type="scientific">Breznakibacter xylanolyticus</name>
    <dbReference type="NCBI Taxonomy" id="990"/>
    <lineage>
        <taxon>Bacteria</taxon>
        <taxon>Pseudomonadati</taxon>
        <taxon>Bacteroidota</taxon>
        <taxon>Bacteroidia</taxon>
        <taxon>Marinilabiliales</taxon>
        <taxon>Marinilabiliaceae</taxon>
        <taxon>Breznakibacter</taxon>
    </lineage>
</organism>
<evidence type="ECO:0000256" key="10">
    <source>
        <dbReference type="PIRSR" id="PIRSR601233-2"/>
    </source>
</evidence>
<keyword evidence="8" id="KW-0464">Manganese</keyword>
<comment type="caution">
    <text evidence="11">The sequence shown here is derived from an EMBL/GenBank/DDBJ whole genome shotgun (WGS) entry which is preliminary data.</text>
</comment>
<dbReference type="Proteomes" id="UP000249239">
    <property type="component" value="Unassembled WGS sequence"/>
</dbReference>
<sequence length="69" mass="7794">MGRQQAQKELDLDYEINRLNEKGIIHAIRSRKDLDEATGAYKDIDVVMKNQSDLVAIKVELEPLAVVKG</sequence>
<proteinExistence type="predicted"/>
<dbReference type="GO" id="GO:0006396">
    <property type="term" value="P:RNA processing"/>
    <property type="evidence" value="ECO:0007669"/>
    <property type="project" value="InterPro"/>
</dbReference>
<dbReference type="Pfam" id="PF01139">
    <property type="entry name" value="RtcB"/>
    <property type="match status" value="1"/>
</dbReference>
<dbReference type="GO" id="GO:0042245">
    <property type="term" value="P:RNA repair"/>
    <property type="evidence" value="ECO:0007669"/>
    <property type="project" value="UniProtKB-KW"/>
</dbReference>
<keyword evidence="3 11" id="KW-0436">Ligase</keyword>
<gene>
    <name evidence="11" type="ORF">LX69_01931</name>
</gene>
<evidence type="ECO:0000313" key="12">
    <source>
        <dbReference type="Proteomes" id="UP000249239"/>
    </source>
</evidence>
<evidence type="ECO:0000256" key="3">
    <source>
        <dbReference type="ARBA" id="ARBA00022598"/>
    </source>
</evidence>
<name>A0A2W7NT03_9BACT</name>
<keyword evidence="12" id="KW-1185">Reference proteome</keyword>
<evidence type="ECO:0000256" key="9">
    <source>
        <dbReference type="ARBA" id="ARBA00047746"/>
    </source>
</evidence>
<dbReference type="AlphaFoldDB" id="A0A2W7NT03"/>
<dbReference type="SUPFAM" id="SSF103365">
    <property type="entry name" value="Hypothetical protein PH1602"/>
    <property type="match status" value="1"/>
</dbReference>
<evidence type="ECO:0000256" key="4">
    <source>
        <dbReference type="ARBA" id="ARBA00022723"/>
    </source>
</evidence>
<accession>A0A2W7NT03</accession>
<keyword evidence="5 10" id="KW-0547">Nucleotide-binding</keyword>
<dbReference type="InterPro" id="IPR001233">
    <property type="entry name" value="RtcB"/>
</dbReference>
<evidence type="ECO:0000256" key="5">
    <source>
        <dbReference type="ARBA" id="ARBA00022741"/>
    </source>
</evidence>
<evidence type="ECO:0000256" key="1">
    <source>
        <dbReference type="ARBA" id="ARBA00001936"/>
    </source>
</evidence>
<evidence type="ECO:0000256" key="7">
    <source>
        <dbReference type="ARBA" id="ARBA00023134"/>
    </source>
</evidence>
<reference evidence="11 12" key="1">
    <citation type="submission" date="2018-06" db="EMBL/GenBank/DDBJ databases">
        <title>Genomic Encyclopedia of Archaeal and Bacterial Type Strains, Phase II (KMG-II): from individual species to whole genera.</title>
        <authorList>
            <person name="Goeker M."/>
        </authorList>
    </citation>
    <scope>NUCLEOTIDE SEQUENCE [LARGE SCALE GENOMIC DNA]</scope>
    <source>
        <strain evidence="11 12">DSM 6779</strain>
    </source>
</reference>